<evidence type="ECO:0000256" key="1">
    <source>
        <dbReference type="SAM" id="Phobius"/>
    </source>
</evidence>
<accession>A0A6N2CJF6</accession>
<protein>
    <recommendedName>
        <fullName evidence="3">DUF4408 domain-containing protein</fullName>
    </recommendedName>
</protein>
<feature type="transmembrane region" description="Helical" evidence="1">
    <location>
        <begin position="57"/>
        <end position="81"/>
    </location>
</feature>
<reference evidence="2" key="1">
    <citation type="submission" date="2019-05" db="EMBL/GenBank/DDBJ databases">
        <title>The de novo reference genome and transcriptome assemblies of the wild tomato species Solanum chilense.</title>
        <authorList>
            <person name="Stam R."/>
            <person name="Nosenko T."/>
            <person name="Hoerger A.C."/>
            <person name="Stephan W."/>
            <person name="Seidel M.A."/>
            <person name="Kuhn J.M.M."/>
            <person name="Haberer G."/>
            <person name="Tellier A."/>
        </authorList>
    </citation>
    <scope>NUCLEOTIDE SEQUENCE</scope>
    <source>
        <tissue evidence="2">Mature leaves</tissue>
    </source>
</reference>
<proteinExistence type="predicted"/>
<feature type="transmembrane region" description="Helical" evidence="1">
    <location>
        <begin position="28"/>
        <end position="45"/>
    </location>
</feature>
<keyword evidence="1" id="KW-0812">Transmembrane</keyword>
<keyword evidence="1" id="KW-1133">Transmembrane helix</keyword>
<keyword evidence="1" id="KW-0472">Membrane</keyword>
<dbReference type="EMBL" id="RXGB01000093">
    <property type="protein sequence ID" value="TMX05284.1"/>
    <property type="molecule type" value="Genomic_DNA"/>
</dbReference>
<evidence type="ECO:0000313" key="2">
    <source>
        <dbReference type="EMBL" id="TMX05284.1"/>
    </source>
</evidence>
<dbReference type="AlphaFoldDB" id="A0A6N2CJF6"/>
<gene>
    <name evidence="2" type="ORF">EJD97_025129</name>
</gene>
<name>A0A6N2CJF6_SOLCI</name>
<dbReference type="PANTHER" id="PTHR33640:SF8">
    <property type="entry name" value="TRANSMEMBRANE PROTEIN"/>
    <property type="match status" value="1"/>
</dbReference>
<dbReference type="PANTHER" id="PTHR33640">
    <property type="entry name" value="TRANSMEMBRANE PROTEIN"/>
    <property type="match status" value="1"/>
</dbReference>
<sequence>MESLNFPNIKSEKANAMIRYKKRQRVTMFFRFIEFCIFFVVISRFSTQLPLNYFERLFDFTFITPRFVFVLVNAIVIILFFKSGNSSAKNSSTDSVKFDLYDEYTQKYSIYYEQSKKQSIAVKEANCDQQGKKQRIVAERRLEKRIHRSHSENTLCLAHDEKKSRKRMMRSATVGCLKNIDTESVKPAMAKKSYSYPEDGMSNGEFRKTIEAFIARQQRLLKEEELIS</sequence>
<comment type="caution">
    <text evidence="2">The sequence shown here is derived from an EMBL/GenBank/DDBJ whole genome shotgun (WGS) entry which is preliminary data.</text>
</comment>
<organism evidence="2">
    <name type="scientific">Solanum chilense</name>
    <name type="common">Tomato</name>
    <name type="synonym">Lycopersicon chilense</name>
    <dbReference type="NCBI Taxonomy" id="4083"/>
    <lineage>
        <taxon>Eukaryota</taxon>
        <taxon>Viridiplantae</taxon>
        <taxon>Streptophyta</taxon>
        <taxon>Embryophyta</taxon>
        <taxon>Tracheophyta</taxon>
        <taxon>Spermatophyta</taxon>
        <taxon>Magnoliopsida</taxon>
        <taxon>eudicotyledons</taxon>
        <taxon>Gunneridae</taxon>
        <taxon>Pentapetalae</taxon>
        <taxon>asterids</taxon>
        <taxon>lamiids</taxon>
        <taxon>Solanales</taxon>
        <taxon>Solanaceae</taxon>
        <taxon>Solanoideae</taxon>
        <taxon>Solaneae</taxon>
        <taxon>Solanum</taxon>
        <taxon>Solanum subgen. Lycopersicon</taxon>
    </lineage>
</organism>
<evidence type="ECO:0008006" key="3">
    <source>
        <dbReference type="Google" id="ProtNLM"/>
    </source>
</evidence>